<name>A0AAV3R879_LITER</name>
<organism evidence="1 2">
    <name type="scientific">Lithospermum erythrorhizon</name>
    <name type="common">Purple gromwell</name>
    <name type="synonym">Lithospermum officinale var. erythrorhizon</name>
    <dbReference type="NCBI Taxonomy" id="34254"/>
    <lineage>
        <taxon>Eukaryota</taxon>
        <taxon>Viridiplantae</taxon>
        <taxon>Streptophyta</taxon>
        <taxon>Embryophyta</taxon>
        <taxon>Tracheophyta</taxon>
        <taxon>Spermatophyta</taxon>
        <taxon>Magnoliopsida</taxon>
        <taxon>eudicotyledons</taxon>
        <taxon>Gunneridae</taxon>
        <taxon>Pentapetalae</taxon>
        <taxon>asterids</taxon>
        <taxon>lamiids</taxon>
        <taxon>Boraginales</taxon>
        <taxon>Boraginaceae</taxon>
        <taxon>Boraginoideae</taxon>
        <taxon>Lithospermeae</taxon>
        <taxon>Lithospermum</taxon>
    </lineage>
</organism>
<evidence type="ECO:0000313" key="2">
    <source>
        <dbReference type="Proteomes" id="UP001454036"/>
    </source>
</evidence>
<protein>
    <submittedName>
        <fullName evidence="1">Uncharacterized protein</fullName>
    </submittedName>
</protein>
<dbReference type="EMBL" id="BAABME010008206">
    <property type="protein sequence ID" value="GAA0172604.1"/>
    <property type="molecule type" value="Genomic_DNA"/>
</dbReference>
<dbReference type="AlphaFoldDB" id="A0AAV3R879"/>
<reference evidence="1 2" key="1">
    <citation type="submission" date="2024-01" db="EMBL/GenBank/DDBJ databases">
        <title>The complete chloroplast genome sequence of Lithospermum erythrorhizon: insights into the phylogenetic relationship among Boraginaceae species and the maternal lineages of purple gromwells.</title>
        <authorList>
            <person name="Okada T."/>
            <person name="Watanabe K."/>
        </authorList>
    </citation>
    <scope>NUCLEOTIDE SEQUENCE [LARGE SCALE GENOMIC DNA]</scope>
</reference>
<dbReference type="PANTHER" id="PTHR31439">
    <property type="entry name" value="EXPRESSED PROTEIN"/>
    <property type="match status" value="1"/>
</dbReference>
<comment type="caution">
    <text evidence="1">The sequence shown here is derived from an EMBL/GenBank/DDBJ whole genome shotgun (WGS) entry which is preliminary data.</text>
</comment>
<gene>
    <name evidence="1" type="ORF">LIER_26399</name>
</gene>
<dbReference type="PANTHER" id="PTHR31439:SF7">
    <property type="entry name" value="EXPRESSED PROTEIN"/>
    <property type="match status" value="1"/>
</dbReference>
<proteinExistence type="predicted"/>
<evidence type="ECO:0000313" key="1">
    <source>
        <dbReference type="EMBL" id="GAA0172604.1"/>
    </source>
</evidence>
<keyword evidence="2" id="KW-1185">Reference proteome</keyword>
<sequence>MENLWSWISELPYSDEWTESNAPLIYPIATSKLHSQSKNINNNNYQTGTIQLKAERTIDEPNSESFLKFSICLLGFKTSTNNEDDSLTLWVSETCPLTSEKPFLPFIMQLLQETISLSPTAQSSSICPRSQLKKLKPEPVSWILDSHSPESFSTLFNLIFLTRLFFLCSFEAPLPEAGSFFFNTMLPPNMETFSCNKTLPILRTFFMSVGTDVEMSIMRTFGYMLTKWLIFKDVGLGLLPMLTPSNNDNYSSTLGFLYAAESHGLWILKGYVPVKAAKLTASFNGFHGNNKIQPFVIGARESVLKYALSHQMLEAVIQLEYSVEFFDGFIHVKARVDNIRLHVVTLGLQEGDGLLAEERYFPSKIRVWVGPEMGADYVGGLSLGLSTNNLEKEMESERIMKGDFGSKIPDVKIMARMGTKTKVKNWRWDQDAEGNTVIFDSIMYDNASGMEVATWDPSKSNGGHGDNQLATNLRRRYSGANRGFTKKGGLVFAREEFGEGVGWRLNKEMEGSVLKWRIGAQVCLTYWPNDVNCSYYETRCIDWCDEVDLPLIPTKSSTTKSIDIE</sequence>
<accession>A0AAV3R879</accession>
<dbReference type="Proteomes" id="UP001454036">
    <property type="component" value="Unassembled WGS sequence"/>
</dbReference>